<proteinExistence type="predicted"/>
<sequence>MPTSIAHRISPWDLATETFFSLGHSKFPGETTCQAIGPAGGTMLDVFSPASGARDWCERGGESCAPEHPHASLGPSDGSSVPVARTVIQRDRFSVYSTSQRLIASPMG</sequence>
<feature type="region of interest" description="Disordered" evidence="1">
    <location>
        <begin position="58"/>
        <end position="81"/>
    </location>
</feature>
<dbReference type="EMBL" id="CAVNYO010000440">
    <property type="protein sequence ID" value="CAK5280715.1"/>
    <property type="molecule type" value="Genomic_DNA"/>
</dbReference>
<evidence type="ECO:0000256" key="1">
    <source>
        <dbReference type="SAM" id="MobiDB-lite"/>
    </source>
</evidence>
<dbReference type="Proteomes" id="UP001295794">
    <property type="component" value="Unassembled WGS sequence"/>
</dbReference>
<evidence type="ECO:0000313" key="3">
    <source>
        <dbReference type="Proteomes" id="UP001295794"/>
    </source>
</evidence>
<organism evidence="2 3">
    <name type="scientific">Mycena citricolor</name>
    <dbReference type="NCBI Taxonomy" id="2018698"/>
    <lineage>
        <taxon>Eukaryota</taxon>
        <taxon>Fungi</taxon>
        <taxon>Dikarya</taxon>
        <taxon>Basidiomycota</taxon>
        <taxon>Agaricomycotina</taxon>
        <taxon>Agaricomycetes</taxon>
        <taxon>Agaricomycetidae</taxon>
        <taxon>Agaricales</taxon>
        <taxon>Marasmiineae</taxon>
        <taxon>Mycenaceae</taxon>
        <taxon>Mycena</taxon>
    </lineage>
</organism>
<evidence type="ECO:0000313" key="2">
    <source>
        <dbReference type="EMBL" id="CAK5280715.1"/>
    </source>
</evidence>
<comment type="caution">
    <text evidence="2">The sequence shown here is derived from an EMBL/GenBank/DDBJ whole genome shotgun (WGS) entry which is preliminary data.</text>
</comment>
<reference evidence="2" key="1">
    <citation type="submission" date="2023-11" db="EMBL/GenBank/DDBJ databases">
        <authorList>
            <person name="De Vega J J."/>
            <person name="De Vega J J."/>
        </authorList>
    </citation>
    <scope>NUCLEOTIDE SEQUENCE</scope>
</reference>
<dbReference type="AlphaFoldDB" id="A0AAD2HTH0"/>
<accession>A0AAD2HTH0</accession>
<protein>
    <submittedName>
        <fullName evidence="2">Uncharacterized protein</fullName>
    </submittedName>
</protein>
<keyword evidence="3" id="KW-1185">Reference proteome</keyword>
<feature type="compositionally biased region" description="Basic and acidic residues" evidence="1">
    <location>
        <begin position="58"/>
        <end position="70"/>
    </location>
</feature>
<gene>
    <name evidence="2" type="ORF">MYCIT1_LOCUS31319</name>
</gene>
<name>A0AAD2HTH0_9AGAR</name>